<dbReference type="GO" id="GO:0005886">
    <property type="term" value="C:plasma membrane"/>
    <property type="evidence" value="ECO:0007669"/>
    <property type="project" value="TreeGrafter"/>
</dbReference>
<evidence type="ECO:0000256" key="3">
    <source>
        <dbReference type="ARBA" id="ARBA00023098"/>
    </source>
</evidence>
<evidence type="ECO:0000256" key="1">
    <source>
        <dbReference type="ARBA" id="ARBA00022737"/>
    </source>
</evidence>
<dbReference type="Pfam" id="PF13091">
    <property type="entry name" value="PLDc_2"/>
    <property type="match status" value="1"/>
</dbReference>
<feature type="transmembrane region" description="Helical" evidence="4">
    <location>
        <begin position="486"/>
        <end position="504"/>
    </location>
</feature>
<dbReference type="InterPro" id="IPR025202">
    <property type="entry name" value="PLD-like_dom"/>
</dbReference>
<evidence type="ECO:0000256" key="2">
    <source>
        <dbReference type="ARBA" id="ARBA00022801"/>
    </source>
</evidence>
<keyword evidence="3" id="KW-0443">Lipid metabolism</keyword>
<dbReference type="PROSITE" id="PS50035">
    <property type="entry name" value="PLD"/>
    <property type="match status" value="2"/>
</dbReference>
<dbReference type="PANTHER" id="PTHR18896:SF60">
    <property type="entry name" value="PHOSPHOLIPASE D"/>
    <property type="match status" value="1"/>
</dbReference>
<keyword evidence="4" id="KW-1133">Transmembrane helix</keyword>
<dbReference type="AlphaFoldDB" id="A0AA41ULY2"/>
<keyword evidence="7" id="KW-1185">Reference proteome</keyword>
<dbReference type="SMART" id="SM00155">
    <property type="entry name" value="PLDc"/>
    <property type="match status" value="2"/>
</dbReference>
<dbReference type="PANTHER" id="PTHR18896">
    <property type="entry name" value="PHOSPHOLIPASE D"/>
    <property type="match status" value="1"/>
</dbReference>
<evidence type="ECO:0000313" key="7">
    <source>
        <dbReference type="Proteomes" id="UP001165427"/>
    </source>
</evidence>
<dbReference type="Gene3D" id="3.30.870.10">
    <property type="entry name" value="Endonuclease Chain A"/>
    <property type="match status" value="2"/>
</dbReference>
<dbReference type="InterPro" id="IPR001736">
    <property type="entry name" value="PLipase_D/transphosphatidylase"/>
</dbReference>
<dbReference type="Proteomes" id="UP001165427">
    <property type="component" value="Unassembled WGS sequence"/>
</dbReference>
<comment type="caution">
    <text evidence="6">The sequence shown here is derived from an EMBL/GenBank/DDBJ whole genome shotgun (WGS) entry which is preliminary data.</text>
</comment>
<feature type="transmembrane region" description="Helical" evidence="4">
    <location>
        <begin position="533"/>
        <end position="560"/>
    </location>
</feature>
<dbReference type="Pfam" id="PF09335">
    <property type="entry name" value="VTT_dom"/>
    <property type="match status" value="1"/>
</dbReference>
<evidence type="ECO:0000313" key="6">
    <source>
        <dbReference type="EMBL" id="MCJ8502036.1"/>
    </source>
</evidence>
<dbReference type="InterPro" id="IPR032816">
    <property type="entry name" value="VTT_dom"/>
</dbReference>
<reference evidence="6" key="1">
    <citation type="submission" date="2022-04" db="EMBL/GenBank/DDBJ databases">
        <title>Desulfatitalea alkaliphila sp. nov., a novel anaerobic sulfate-reducing bacterium isolated from terrestrial mud volcano, Taman Peninsula, Russia.</title>
        <authorList>
            <person name="Khomyakova M.A."/>
            <person name="Merkel A.Y."/>
            <person name="Slobodkin A.I."/>
        </authorList>
    </citation>
    <scope>NUCLEOTIDE SEQUENCE</scope>
    <source>
        <strain evidence="6">M08but</strain>
    </source>
</reference>
<sequence length="711" mass="78992">MKDLFKPGVNCGKVAVAHRAAFIVDGEAYYRAVYEALQRARRHVFIIGWDLHSELKLVRDGRDHVPPVRLRALLNHLAAKHKGLHIHLLCWDFAMIYAMEREFLPWYKLQWRTHRRVAYCLDGAHPVGASQHQKLVLIDDCLAFAGGFDLSEQRWDTPAHRPEDARRVTPDGKPYPPFHDVQMAVDGPAARVLAELARTRWAAAGNRPPAMVPLDKTSDPWPPSVVPDLREVPVAVARTIPEYESRAAVREVERLYLDSIAAAQRWIYVENQYLSSHRICQALEGRLAETDGPEVVLVLPERTGGWLEQHTMDILRGRILARLRQADRHDRLRVYCPRISETPACHLMVHAKVMVIDDQVARVGSSNLSNRSMGLDSELDLAVAAGTDERVGQVIAGFRNRLLAEHLDSDVDMVAQLLDRKGSLIATIEALATGSRALVPLTGDVPPEVDQWVPESELLDPEQPVAPEALVDYFVTPREQPSAFRHLLKVLVVLGLVLALAALWRWSPLGAWLDLDKVLSTARWLRQQAATPLLVPLAYVLGGVVVFPVTLMILATVMVFGPWWGLGYALLGAELSAAVLFLLGRRLGRDAVHRFAGNRVRRISRKLSRAGIPTIVTLRIIPVAPFSVINLVAGASEIPFRDFAIGTLIGMLPGIVTMVVLAHGISFFLQRPAWDRFALVAGVLLLAVGGLLVLRSWLKRRHSGAAARRGS</sequence>
<feature type="domain" description="PLD phosphodiesterase" evidence="5">
    <location>
        <begin position="127"/>
        <end position="154"/>
    </location>
</feature>
<evidence type="ECO:0000259" key="5">
    <source>
        <dbReference type="PROSITE" id="PS50035"/>
    </source>
</evidence>
<name>A0AA41ULY2_9BACT</name>
<feature type="transmembrane region" description="Helical" evidence="4">
    <location>
        <begin position="610"/>
        <end position="631"/>
    </location>
</feature>
<accession>A0AA41ULY2</accession>
<keyword evidence="1" id="KW-0677">Repeat</keyword>
<dbReference type="EMBL" id="JALJRB010000020">
    <property type="protein sequence ID" value="MCJ8502036.1"/>
    <property type="molecule type" value="Genomic_DNA"/>
</dbReference>
<dbReference type="CDD" id="cd09140">
    <property type="entry name" value="PLDc_vPLD1_2_like_bac_1"/>
    <property type="match status" value="1"/>
</dbReference>
<feature type="transmembrane region" description="Helical" evidence="4">
    <location>
        <begin position="566"/>
        <end position="584"/>
    </location>
</feature>
<dbReference type="GO" id="GO:0004630">
    <property type="term" value="F:phospholipase D activity"/>
    <property type="evidence" value="ECO:0007669"/>
    <property type="project" value="TreeGrafter"/>
</dbReference>
<dbReference type="RefSeq" id="WP_246911814.1">
    <property type="nucleotide sequence ID" value="NZ_JALJRB010000020.1"/>
</dbReference>
<dbReference type="CDD" id="cd09143">
    <property type="entry name" value="PLDc_vPLD1_2_like_bac_2"/>
    <property type="match status" value="1"/>
</dbReference>
<keyword evidence="4" id="KW-0472">Membrane</keyword>
<dbReference type="SUPFAM" id="SSF56024">
    <property type="entry name" value="Phospholipase D/nuclease"/>
    <property type="match status" value="2"/>
</dbReference>
<feature type="transmembrane region" description="Helical" evidence="4">
    <location>
        <begin position="643"/>
        <end position="665"/>
    </location>
</feature>
<proteinExistence type="predicted"/>
<dbReference type="InterPro" id="IPR015679">
    <property type="entry name" value="PLipase_D_fam"/>
</dbReference>
<keyword evidence="4" id="KW-0812">Transmembrane</keyword>
<feature type="transmembrane region" description="Helical" evidence="4">
    <location>
        <begin position="677"/>
        <end position="698"/>
    </location>
</feature>
<keyword evidence="2" id="KW-0378">Hydrolase</keyword>
<evidence type="ECO:0000256" key="4">
    <source>
        <dbReference type="SAM" id="Phobius"/>
    </source>
</evidence>
<gene>
    <name evidence="6" type="ORF">MRX98_15745</name>
</gene>
<dbReference type="GO" id="GO:0009395">
    <property type="term" value="P:phospholipid catabolic process"/>
    <property type="evidence" value="ECO:0007669"/>
    <property type="project" value="TreeGrafter"/>
</dbReference>
<organism evidence="6 7">
    <name type="scientific">Desulfatitalea alkaliphila</name>
    <dbReference type="NCBI Taxonomy" id="2929485"/>
    <lineage>
        <taxon>Bacteria</taxon>
        <taxon>Pseudomonadati</taxon>
        <taxon>Thermodesulfobacteriota</taxon>
        <taxon>Desulfobacteria</taxon>
        <taxon>Desulfobacterales</taxon>
        <taxon>Desulfosarcinaceae</taxon>
        <taxon>Desulfatitalea</taxon>
    </lineage>
</organism>
<feature type="domain" description="PLD phosphodiesterase" evidence="5">
    <location>
        <begin position="345"/>
        <end position="372"/>
    </location>
</feature>
<protein>
    <submittedName>
        <fullName evidence="6">VTT domain-containing protein</fullName>
    </submittedName>
</protein>